<feature type="transmembrane region" description="Helical" evidence="9">
    <location>
        <begin position="151"/>
        <end position="171"/>
    </location>
</feature>
<dbReference type="STRING" id="386301.SAMN05216282_101161"/>
<evidence type="ECO:0000256" key="3">
    <source>
        <dbReference type="ARBA" id="ARBA00022448"/>
    </source>
</evidence>
<dbReference type="InterPro" id="IPR026030">
    <property type="entry name" value="Pur-cyt_permease_Fcy2/21/22"/>
</dbReference>
<evidence type="ECO:0000256" key="6">
    <source>
        <dbReference type="ARBA" id="ARBA00023136"/>
    </source>
</evidence>
<feature type="transmembrane region" description="Helical" evidence="9">
    <location>
        <begin position="70"/>
        <end position="90"/>
    </location>
</feature>
<evidence type="ECO:0000256" key="4">
    <source>
        <dbReference type="ARBA" id="ARBA00022692"/>
    </source>
</evidence>
<feature type="transmembrane region" description="Helical" evidence="9">
    <location>
        <begin position="178"/>
        <end position="197"/>
    </location>
</feature>
<feature type="transmembrane region" description="Helical" evidence="9">
    <location>
        <begin position="339"/>
        <end position="358"/>
    </location>
</feature>
<dbReference type="InterPro" id="IPR001248">
    <property type="entry name" value="Pur-cyt_permease"/>
</dbReference>
<evidence type="ECO:0000256" key="7">
    <source>
        <dbReference type="PIRNR" id="PIRNR002744"/>
    </source>
</evidence>
<feature type="transmembrane region" description="Helical" evidence="9">
    <location>
        <begin position="443"/>
        <end position="464"/>
    </location>
</feature>
<evidence type="ECO:0000313" key="10">
    <source>
        <dbReference type="EMBL" id="SDJ88047.1"/>
    </source>
</evidence>
<dbReference type="CDD" id="cd11484">
    <property type="entry name" value="SLC-NCS1sbd_CobB-like"/>
    <property type="match status" value="1"/>
</dbReference>
<evidence type="ECO:0000256" key="5">
    <source>
        <dbReference type="ARBA" id="ARBA00022989"/>
    </source>
</evidence>
<keyword evidence="3 7" id="KW-0813">Transport</keyword>
<feature type="transmembrane region" description="Helical" evidence="9">
    <location>
        <begin position="46"/>
        <end position="64"/>
    </location>
</feature>
<organism evidence="10 11">
    <name type="scientific">Cryobacterium psychrotolerans</name>
    <dbReference type="NCBI Taxonomy" id="386301"/>
    <lineage>
        <taxon>Bacteria</taxon>
        <taxon>Bacillati</taxon>
        <taxon>Actinomycetota</taxon>
        <taxon>Actinomycetes</taxon>
        <taxon>Micrococcales</taxon>
        <taxon>Microbacteriaceae</taxon>
        <taxon>Cryobacterium</taxon>
    </lineage>
</organism>
<evidence type="ECO:0000256" key="1">
    <source>
        <dbReference type="ARBA" id="ARBA00004141"/>
    </source>
</evidence>
<comment type="similarity">
    <text evidence="2 7">Belongs to the purine-cytosine permease (2.A.39) family.</text>
</comment>
<comment type="subcellular location">
    <subcellularLocation>
        <location evidence="1">Membrane</location>
        <topology evidence="1">Multi-pass membrane protein</topology>
    </subcellularLocation>
</comment>
<feature type="transmembrane region" description="Helical" evidence="9">
    <location>
        <begin position="217"/>
        <end position="238"/>
    </location>
</feature>
<feature type="transmembrane region" description="Helical" evidence="9">
    <location>
        <begin position="250"/>
        <end position="272"/>
    </location>
</feature>
<dbReference type="Pfam" id="PF02133">
    <property type="entry name" value="Transp_cyt_pur"/>
    <property type="match status" value="1"/>
</dbReference>
<name>A0A1G8XCG4_9MICO</name>
<feature type="transmembrane region" description="Helical" evidence="9">
    <location>
        <begin position="110"/>
        <end position="131"/>
    </location>
</feature>
<sequence>MSTSPTTPAPASPADSERRGSVIEQRSIDYVPRSERHGKVWHQGPFWFTGNFVLPTMVIGFIGPAIGLSVWWTVLAVVLGACFGTFFMAFHANQGPRTGLPQMIQSRAQFGSRGAIVPFAASVFVYIGFMVFDTILATQGLQLALPGDKLFWYPLLIALSIVIAVVGHDLLHFIQRWLTYLLIVVFAIITVLAIVNFDASTVTEAAGAAGWDGTSFLVMFSLAAGYNISYAIYVSDYSRYLPQDASAPKLIGWTYLGAAVSASWLMSLGALLGSNIPDADAIGAVKTVGDMLFPGFGTFAVLVSTVALISIMGVNAYGAMLTGTTAVDGFRKVRATVRLRVIGLVIVGLITLAIALLIPDNYLGSFNDFVLLMLYFLVPWTAVNLVDFYLVRRGQYAIAEIFNPRGIYGRWAWRGMVSYLIGFVAMIPFFYTSFYVGPVSEALGGADISFAVGLVVSGGLYLLFSRNLDHAAEAEARIRSELELEGTAG</sequence>
<feature type="transmembrane region" description="Helical" evidence="9">
    <location>
        <begin position="292"/>
        <end position="318"/>
    </location>
</feature>
<feature type="transmembrane region" description="Helical" evidence="9">
    <location>
        <begin position="370"/>
        <end position="390"/>
    </location>
</feature>
<accession>A0A1G8XCG4</accession>
<dbReference type="Proteomes" id="UP000198701">
    <property type="component" value="Unassembled WGS sequence"/>
</dbReference>
<dbReference type="GO" id="GO:0022857">
    <property type="term" value="F:transmembrane transporter activity"/>
    <property type="evidence" value="ECO:0007669"/>
    <property type="project" value="InterPro"/>
</dbReference>
<reference evidence="10 11" key="1">
    <citation type="submission" date="2016-10" db="EMBL/GenBank/DDBJ databases">
        <authorList>
            <person name="de Groot N.N."/>
        </authorList>
    </citation>
    <scope>NUCLEOTIDE SEQUENCE [LARGE SCALE GENOMIC DNA]</scope>
    <source>
        <strain evidence="10 11">CGMCC 1.5382</strain>
    </source>
</reference>
<evidence type="ECO:0000256" key="2">
    <source>
        <dbReference type="ARBA" id="ARBA00008974"/>
    </source>
</evidence>
<dbReference type="PANTHER" id="PTHR31806:SF1">
    <property type="entry name" value="PURINE-CYTOSINE PERMEASE FCY2-RELATED"/>
    <property type="match status" value="1"/>
</dbReference>
<keyword evidence="11" id="KW-1185">Reference proteome</keyword>
<evidence type="ECO:0000256" key="9">
    <source>
        <dbReference type="SAM" id="Phobius"/>
    </source>
</evidence>
<dbReference type="EMBL" id="FNFU01000001">
    <property type="protein sequence ID" value="SDJ88047.1"/>
    <property type="molecule type" value="Genomic_DNA"/>
</dbReference>
<protein>
    <submittedName>
        <fullName evidence="10">NCS1 nucleoside transporter family</fullName>
    </submittedName>
</protein>
<dbReference type="PIRSF" id="PIRSF002744">
    <property type="entry name" value="Pur-cyt_permease"/>
    <property type="match status" value="1"/>
</dbReference>
<dbReference type="AlphaFoldDB" id="A0A1G8XCG4"/>
<keyword evidence="4 9" id="KW-0812">Transmembrane</keyword>
<keyword evidence="5 9" id="KW-1133">Transmembrane helix</keyword>
<dbReference type="PANTHER" id="PTHR31806">
    <property type="entry name" value="PURINE-CYTOSINE PERMEASE FCY2-RELATED"/>
    <property type="match status" value="1"/>
</dbReference>
<feature type="transmembrane region" description="Helical" evidence="9">
    <location>
        <begin position="411"/>
        <end position="431"/>
    </location>
</feature>
<proteinExistence type="inferred from homology"/>
<evidence type="ECO:0000313" key="11">
    <source>
        <dbReference type="Proteomes" id="UP000198701"/>
    </source>
</evidence>
<keyword evidence="6 7" id="KW-0472">Membrane</keyword>
<feature type="region of interest" description="Disordered" evidence="8">
    <location>
        <begin position="1"/>
        <end position="20"/>
    </location>
</feature>
<dbReference type="Gene3D" id="1.10.4160.10">
    <property type="entry name" value="Hydantoin permease"/>
    <property type="match status" value="1"/>
</dbReference>
<dbReference type="GO" id="GO:0005886">
    <property type="term" value="C:plasma membrane"/>
    <property type="evidence" value="ECO:0007669"/>
    <property type="project" value="TreeGrafter"/>
</dbReference>
<gene>
    <name evidence="10" type="ORF">SAMN05216282_101161</name>
</gene>
<evidence type="ECO:0000256" key="8">
    <source>
        <dbReference type="SAM" id="MobiDB-lite"/>
    </source>
</evidence>